<name>A4IBH2_LEIIN</name>
<sequence length="609" mass="66598">MAAGPLSRHVHGLAYGRMSTKQKRSTFPNLTISFSLSHFYGQMRARTCVCVSCMSSVLFCGIPHSQPNAWEVHQAPPATALKGRHGSPHFSLEVHELKFYADFYNEHHKCCWPRLVLDAHLGKSAEEVAHAHAHAAGSAAENLKRTFLESSVAAEDAAEASLSLYTDHMAEVMEQLYMTQQEKAPRAPYARRALFHQGVPPVLRCHEHSDSFAYVLSGQLRLFHSCGSRSWVSDHQFDGRESRCSHGDTADDLARDVFPLVLIMAPGDDCALYVDAEPPVASAATQWRAKPLVLALESVDPVRSPSLNEGGEEHEMWCAAYTPFTWICNPLGNQRVSVLIKSTAAMRRMPRMQKHDTAKSAASKRSALTRQMESPGAGASASLQPLRLSFIVHASQYACEAAKERVVRTLASSDVYNLHVTKCMRFGLGGADFYKRAVLGADEEALSHARSRRPAQLMRLLDDKLELVTDATSRTTKPEERLNSSSGDGASRESVGSPSLKVPRHEADGEAPSTAAGAECQLPCLVPSVATYPIAQLCTMRPIEREWCRLPKSITLASVLPRPRGITPSHSGWPLRVLAHANDCSDPVVELSSLATLQDLAAALRSVSP</sequence>
<accession>A4IBH2</accession>
<dbReference type="Proteomes" id="UP000008153">
    <property type="component" value="Chromosome 35"/>
</dbReference>
<dbReference type="EMBL" id="FR796467">
    <property type="protein sequence ID" value="CAM72190.1"/>
    <property type="molecule type" value="Genomic_DNA"/>
</dbReference>
<reference evidence="2 3" key="2">
    <citation type="journal article" date="2011" name="Genome Res.">
        <title>Chromosome and gene copy number variation allow major structural change between species and strains of Leishmania.</title>
        <authorList>
            <person name="Rogers M.B."/>
            <person name="Hilley J.D."/>
            <person name="Dickens N.J."/>
            <person name="Wilkes J."/>
            <person name="Bates P.A."/>
            <person name="Depledge D.P."/>
            <person name="Harris D."/>
            <person name="Her Y."/>
            <person name="Herzyk P."/>
            <person name="Imamura H."/>
            <person name="Otto T.D."/>
            <person name="Sanders M."/>
            <person name="Seeger K."/>
            <person name="Dujardin J.C."/>
            <person name="Berriman M."/>
            <person name="Smith D.F."/>
            <person name="Hertz-Fowler C."/>
            <person name="Mottram J.C."/>
        </authorList>
    </citation>
    <scope>NUCLEOTIDE SEQUENCE [LARGE SCALE GENOMIC DNA]</scope>
    <source>
        <strain evidence="2 3">JPCM5</strain>
    </source>
</reference>
<dbReference type="OMA" id="NEHHTCC"/>
<evidence type="ECO:0000313" key="3">
    <source>
        <dbReference type="Proteomes" id="UP000008153"/>
    </source>
</evidence>
<dbReference type="KEGG" id="lif:LINJ_35_2880"/>
<dbReference type="InParanoid" id="A4IBH2"/>
<dbReference type="eggNOG" id="ENOG502SIIA">
    <property type="taxonomic scope" value="Eukaryota"/>
</dbReference>
<reference evidence="2 3" key="1">
    <citation type="journal article" date="2007" name="Nat. Genet.">
        <title>Comparative genomic analysis of three Leishmania species that cause diverse human disease.</title>
        <authorList>
            <person name="Peacock C.S."/>
            <person name="Seeger K."/>
            <person name="Harris D."/>
            <person name="Murphy L."/>
            <person name="Ruiz J.C."/>
            <person name="Quail M.A."/>
            <person name="Peters N."/>
            <person name="Adlem E."/>
            <person name="Tivey A."/>
            <person name="Aslett M."/>
            <person name="Kerhornou A."/>
            <person name="Ivens A."/>
            <person name="Fraser A."/>
            <person name="Rajandream M.A."/>
            <person name="Carver T."/>
            <person name="Norbertczak H."/>
            <person name="Chillingworth T."/>
            <person name="Hance Z."/>
            <person name="Jagels K."/>
            <person name="Moule S."/>
            <person name="Ormond D."/>
            <person name="Rutter S."/>
            <person name="Squares R."/>
            <person name="Whitehead S."/>
            <person name="Rabbinowitsch E."/>
            <person name="Arrowsmith C."/>
            <person name="White B."/>
            <person name="Thurston S."/>
            <person name="Bringaud F."/>
            <person name="Baldauf S.L."/>
            <person name="Faulconbridge A."/>
            <person name="Jeffares D."/>
            <person name="Depledge D.P."/>
            <person name="Oyola S.O."/>
            <person name="Hilley J.D."/>
            <person name="Brito L.O."/>
            <person name="Tosi L.R."/>
            <person name="Barrell B."/>
            <person name="Cruz A.K."/>
            <person name="Mottram J.C."/>
            <person name="Smith D.F."/>
            <person name="Berriman M."/>
        </authorList>
    </citation>
    <scope>NUCLEOTIDE SEQUENCE [LARGE SCALE GENOMIC DNA]</scope>
    <source>
        <strain evidence="2 3">JPCM5</strain>
    </source>
</reference>
<dbReference type="RefSeq" id="XP_001469091.1">
    <property type="nucleotide sequence ID" value="XM_001469054.1"/>
</dbReference>
<dbReference type="VEuPathDB" id="TriTrypDB:LINF_350033600"/>
<protein>
    <submittedName>
        <fullName evidence="2">Uncharacterized protein</fullName>
    </submittedName>
</protein>
<dbReference type="AlphaFoldDB" id="A4IBH2"/>
<evidence type="ECO:0000313" key="2">
    <source>
        <dbReference type="EMBL" id="CAM72190.1"/>
    </source>
</evidence>
<keyword evidence="3" id="KW-1185">Reference proteome</keyword>
<feature type="region of interest" description="Disordered" evidence="1">
    <location>
        <begin position="349"/>
        <end position="380"/>
    </location>
</feature>
<proteinExistence type="predicted"/>
<feature type="region of interest" description="Disordered" evidence="1">
    <location>
        <begin position="469"/>
        <end position="514"/>
    </location>
</feature>
<gene>
    <name evidence="2" type="ORF">LINJ_35_2880</name>
</gene>
<evidence type="ECO:0000256" key="1">
    <source>
        <dbReference type="SAM" id="MobiDB-lite"/>
    </source>
</evidence>
<organism evidence="2 3">
    <name type="scientific">Leishmania infantum</name>
    <dbReference type="NCBI Taxonomy" id="5671"/>
    <lineage>
        <taxon>Eukaryota</taxon>
        <taxon>Discoba</taxon>
        <taxon>Euglenozoa</taxon>
        <taxon>Kinetoplastea</taxon>
        <taxon>Metakinetoplastina</taxon>
        <taxon>Trypanosomatida</taxon>
        <taxon>Trypanosomatidae</taxon>
        <taxon>Leishmaniinae</taxon>
        <taxon>Leishmania</taxon>
    </lineage>
</organism>
<dbReference type="GeneID" id="5073182"/>